<evidence type="ECO:0000256" key="2">
    <source>
        <dbReference type="ARBA" id="ARBA00022737"/>
    </source>
</evidence>
<dbReference type="InterPro" id="IPR018357">
    <property type="entry name" value="Hexapep_transf_CS"/>
</dbReference>
<keyword evidence="1 3" id="KW-0808">Transferase</keyword>
<sequence>MELPANANPVIGWARYRRTMQLSLRELRPQLVTGRIFLLGPGVSSIEKTGASYGEDAPIKFVPQARMEPYATYWAGSGKHLVSMGSFSYTHSRLPLSTRVGRYTSIAKGVTVMGARHPHEWASTSPVFYNNKLMMDTFQRDLGVETVTRPFKSAPTPVVIGHDVWIGENVTLGHGISVGDGAVIASNAVVTRDVPPYAMVGGVPAKEIRQRFDTDTVEALQASAWWNYAPSALSALDVSNPAEFAIGVNQLIADRAIEPYQPEVLTGHDLAAVGVSAGTA</sequence>
<accession>A0A5B0E9P9</accession>
<dbReference type="Proteomes" id="UP000323856">
    <property type="component" value="Unassembled WGS sequence"/>
</dbReference>
<evidence type="ECO:0000256" key="1">
    <source>
        <dbReference type="ARBA" id="ARBA00022679"/>
    </source>
</evidence>
<dbReference type="InterPro" id="IPR050179">
    <property type="entry name" value="Trans_hexapeptide_repeat"/>
</dbReference>
<keyword evidence="2" id="KW-0677">Repeat</keyword>
<dbReference type="GO" id="GO:0016740">
    <property type="term" value="F:transferase activity"/>
    <property type="evidence" value="ECO:0007669"/>
    <property type="project" value="UniProtKB-KW"/>
</dbReference>
<evidence type="ECO:0000313" key="3">
    <source>
        <dbReference type="EMBL" id="KAA0975764.1"/>
    </source>
</evidence>
<organism evidence="3 4">
    <name type="scientific">Paeniglutamicibacter gangotriensis</name>
    <dbReference type="NCBI Taxonomy" id="254787"/>
    <lineage>
        <taxon>Bacteria</taxon>
        <taxon>Bacillati</taxon>
        <taxon>Actinomycetota</taxon>
        <taxon>Actinomycetes</taxon>
        <taxon>Micrococcales</taxon>
        <taxon>Micrococcaceae</taxon>
        <taxon>Paeniglutamicibacter</taxon>
    </lineage>
</organism>
<dbReference type="InterPro" id="IPR001451">
    <property type="entry name" value="Hexapep"/>
</dbReference>
<dbReference type="EMBL" id="VOBL01000014">
    <property type="protein sequence ID" value="KAA0975764.1"/>
    <property type="molecule type" value="Genomic_DNA"/>
</dbReference>
<dbReference type="Pfam" id="PF00132">
    <property type="entry name" value="Hexapep"/>
    <property type="match status" value="1"/>
</dbReference>
<dbReference type="AlphaFoldDB" id="A0A5B0E9P9"/>
<dbReference type="PANTHER" id="PTHR43300:SF11">
    <property type="entry name" value="ACETYLTRANSFERASE RV3034C-RELATED"/>
    <property type="match status" value="1"/>
</dbReference>
<name>A0A5B0E9P9_9MICC</name>
<evidence type="ECO:0000313" key="4">
    <source>
        <dbReference type="Proteomes" id="UP000323856"/>
    </source>
</evidence>
<dbReference type="CDD" id="cd03349">
    <property type="entry name" value="LbH_XAT"/>
    <property type="match status" value="1"/>
</dbReference>
<dbReference type="PROSITE" id="PS00101">
    <property type="entry name" value="HEXAPEP_TRANSFERASES"/>
    <property type="match status" value="1"/>
</dbReference>
<dbReference type="Gene3D" id="2.160.10.10">
    <property type="entry name" value="Hexapeptide repeat proteins"/>
    <property type="match status" value="1"/>
</dbReference>
<reference evidence="3 4" key="1">
    <citation type="submission" date="2019-07" db="EMBL/GenBank/DDBJ databases">
        <title>Analysis of the biochemical properties, biological activity and biotechnological potential of siderophores and biosurfactants produced by Antarctic psychrotolerant bacteria.</title>
        <authorList>
            <person name="Styczynski M."/>
            <person name="Krucon T."/>
            <person name="Decewicz P."/>
            <person name="Dziewit L."/>
        </authorList>
    </citation>
    <scope>NUCLEOTIDE SEQUENCE [LARGE SCALE GENOMIC DNA]</scope>
    <source>
        <strain evidence="3 4">ANT_H27</strain>
    </source>
</reference>
<proteinExistence type="predicted"/>
<dbReference type="RefSeq" id="WP_149620088.1">
    <property type="nucleotide sequence ID" value="NZ_VOBL01000014.1"/>
</dbReference>
<dbReference type="InterPro" id="IPR011004">
    <property type="entry name" value="Trimer_LpxA-like_sf"/>
</dbReference>
<dbReference type="PANTHER" id="PTHR43300">
    <property type="entry name" value="ACETYLTRANSFERASE"/>
    <property type="match status" value="1"/>
</dbReference>
<dbReference type="OrthoDB" id="2643438at2"/>
<comment type="caution">
    <text evidence="3">The sequence shown here is derived from an EMBL/GenBank/DDBJ whole genome shotgun (WGS) entry which is preliminary data.</text>
</comment>
<protein>
    <submittedName>
        <fullName evidence="3">CatB-related O-acetyltransferase</fullName>
    </submittedName>
</protein>
<gene>
    <name evidence="3" type="ORF">FQ154_13255</name>
</gene>
<dbReference type="SUPFAM" id="SSF51161">
    <property type="entry name" value="Trimeric LpxA-like enzymes"/>
    <property type="match status" value="1"/>
</dbReference>